<dbReference type="InterPro" id="IPR029044">
    <property type="entry name" value="Nucleotide-diphossugar_trans"/>
</dbReference>
<dbReference type="SUPFAM" id="SSF53448">
    <property type="entry name" value="Nucleotide-diphospho-sugar transferases"/>
    <property type="match status" value="1"/>
</dbReference>
<protein>
    <submittedName>
        <fullName evidence="2">SPBc2 prophage-derived glycosyltransferase SunS</fullName>
        <ecNumber evidence="2">2.4.1.-</ecNumber>
    </submittedName>
</protein>
<dbReference type="Pfam" id="PF00535">
    <property type="entry name" value="Glycos_transf_2"/>
    <property type="match status" value="1"/>
</dbReference>
<dbReference type="RefSeq" id="WP_063555775.1">
    <property type="nucleotide sequence ID" value="NZ_LITT01000023.1"/>
</dbReference>
<dbReference type="CDD" id="cd02511">
    <property type="entry name" value="Beta4Glucosyltransferase"/>
    <property type="match status" value="1"/>
</dbReference>
<dbReference type="Proteomes" id="UP000077407">
    <property type="component" value="Unassembled WGS sequence"/>
</dbReference>
<evidence type="ECO:0000313" key="2">
    <source>
        <dbReference type="EMBL" id="OAA86968.1"/>
    </source>
</evidence>
<evidence type="ECO:0000313" key="3">
    <source>
        <dbReference type="Proteomes" id="UP000077407"/>
    </source>
</evidence>
<dbReference type="EMBL" id="LITT01000023">
    <property type="protein sequence ID" value="OAA86968.1"/>
    <property type="molecule type" value="Genomic_DNA"/>
</dbReference>
<accession>A0A162LAU0</accession>
<reference evidence="2 3" key="1">
    <citation type="journal article" date="2015" name="Biotechnol. Bioeng.">
        <title>Genome sequence and phenotypic characterization of Caulobacter segnis.</title>
        <authorList>
            <person name="Patel S."/>
            <person name="Fletcher B."/>
            <person name="Scott D.C."/>
            <person name="Ely B."/>
        </authorList>
    </citation>
    <scope>NUCLEOTIDE SEQUENCE [LARGE SCALE GENOMIC DNA]</scope>
    <source>
        <strain evidence="2 3">ERI-2</strain>
    </source>
</reference>
<comment type="caution">
    <text evidence="2">The sequence shown here is derived from an EMBL/GenBank/DDBJ whole genome shotgun (WGS) entry which is preliminary data.</text>
</comment>
<gene>
    <name evidence="2" type="primary">sunS_2</name>
    <name evidence="2" type="ORF">WY13_02363</name>
</gene>
<sequence length="280" mass="33103">MGDITAIILTRNEESNIKLCIDSIRHIVKRIVVVDSYSEDNTVDIAQKLGAEVYQHEFYNYAKQYMYAVDIANVCTKWILRIDADERLTLESAQELEKLCRENLETDVNGIMLRFCINFLGREIRHGGMYPWKKLSVYKTGVGNIENRNMDEHIILQYGKVIEAAEDSKHLPFKGLTFFTSKSNWYSTREAMDFFDSKKGTNMDKKTWVKMNIYYKLPIGFRSWIYYIYRYYFRLGFLDGKEGKIFVFLTAYWYRFLVDAKIFEHEKLGEEFKPTGALRL</sequence>
<dbReference type="AlphaFoldDB" id="A0A162LAU0"/>
<keyword evidence="2" id="KW-0328">Glycosyltransferase</keyword>
<evidence type="ECO:0000259" key="1">
    <source>
        <dbReference type="Pfam" id="PF00535"/>
    </source>
</evidence>
<dbReference type="GO" id="GO:0016757">
    <property type="term" value="F:glycosyltransferase activity"/>
    <property type="evidence" value="ECO:0007669"/>
    <property type="project" value="UniProtKB-KW"/>
</dbReference>
<dbReference type="InterPro" id="IPR001173">
    <property type="entry name" value="Glyco_trans_2-like"/>
</dbReference>
<dbReference type="PATRIC" id="fig|1538.10.peg.1965"/>
<dbReference type="Gene3D" id="3.90.550.10">
    <property type="entry name" value="Spore Coat Polysaccharide Biosynthesis Protein SpsA, Chain A"/>
    <property type="match status" value="1"/>
</dbReference>
<organism evidence="2 3">
    <name type="scientific">Clostridium ljungdahlii</name>
    <dbReference type="NCBI Taxonomy" id="1538"/>
    <lineage>
        <taxon>Bacteria</taxon>
        <taxon>Bacillati</taxon>
        <taxon>Bacillota</taxon>
        <taxon>Clostridia</taxon>
        <taxon>Eubacteriales</taxon>
        <taxon>Clostridiaceae</taxon>
        <taxon>Clostridium</taxon>
    </lineage>
</organism>
<dbReference type="PANTHER" id="PTHR43630:SF2">
    <property type="entry name" value="GLYCOSYLTRANSFERASE"/>
    <property type="match status" value="1"/>
</dbReference>
<dbReference type="PANTHER" id="PTHR43630">
    <property type="entry name" value="POLY-BETA-1,6-N-ACETYL-D-GLUCOSAMINE SYNTHASE"/>
    <property type="match status" value="1"/>
</dbReference>
<dbReference type="OrthoDB" id="9815923at2"/>
<dbReference type="EC" id="2.4.1.-" evidence="2"/>
<keyword evidence="2" id="KW-0808">Transferase</keyword>
<proteinExistence type="predicted"/>
<feature type="domain" description="Glycosyltransferase 2-like" evidence="1">
    <location>
        <begin position="6"/>
        <end position="102"/>
    </location>
</feature>
<name>A0A162LAU0_9CLOT</name>